<dbReference type="EMBL" id="UOFR01000013">
    <property type="protein sequence ID" value="VAW91657.1"/>
    <property type="molecule type" value="Genomic_DNA"/>
</dbReference>
<keyword evidence="1" id="KW-1133">Transmembrane helix</keyword>
<evidence type="ECO:0000256" key="1">
    <source>
        <dbReference type="SAM" id="Phobius"/>
    </source>
</evidence>
<name>A0A3B0ZWC4_9ZZZZ</name>
<accession>A0A3B0ZWC4</accession>
<gene>
    <name evidence="2" type="ORF">MNBD_GAMMA21-2761</name>
</gene>
<dbReference type="AlphaFoldDB" id="A0A3B0ZWC4"/>
<evidence type="ECO:0000313" key="2">
    <source>
        <dbReference type="EMBL" id="VAW91657.1"/>
    </source>
</evidence>
<reference evidence="2" key="1">
    <citation type="submission" date="2018-06" db="EMBL/GenBank/DDBJ databases">
        <authorList>
            <person name="Zhirakovskaya E."/>
        </authorList>
    </citation>
    <scope>NUCLEOTIDE SEQUENCE</scope>
</reference>
<keyword evidence="1" id="KW-0812">Transmembrane</keyword>
<proteinExistence type="predicted"/>
<protein>
    <submittedName>
        <fullName evidence="2">Uncharacterized protein</fullName>
    </submittedName>
</protein>
<keyword evidence="1" id="KW-0472">Membrane</keyword>
<feature type="transmembrane region" description="Helical" evidence="1">
    <location>
        <begin position="12"/>
        <end position="45"/>
    </location>
</feature>
<organism evidence="2">
    <name type="scientific">hydrothermal vent metagenome</name>
    <dbReference type="NCBI Taxonomy" id="652676"/>
    <lineage>
        <taxon>unclassified sequences</taxon>
        <taxon>metagenomes</taxon>
        <taxon>ecological metagenomes</taxon>
    </lineage>
</organism>
<sequence length="65" mass="7145">MFDKPIFETLPITLIAAGILLVTFLHHPLSMLAGLALVIGSCYVVYRRVNEISSNIDDQDLSPTT</sequence>